<keyword evidence="2" id="KW-1133">Transmembrane helix</keyword>
<organism evidence="5 6">
    <name type="scientific">Citricoccus parietis</name>
    <dbReference type="NCBI Taxonomy" id="592307"/>
    <lineage>
        <taxon>Bacteria</taxon>
        <taxon>Bacillati</taxon>
        <taxon>Actinomycetota</taxon>
        <taxon>Actinomycetes</taxon>
        <taxon>Micrococcales</taxon>
        <taxon>Micrococcaceae</taxon>
        <taxon>Citricoccus</taxon>
    </lineage>
</organism>
<feature type="compositionally biased region" description="Polar residues" evidence="1">
    <location>
        <begin position="384"/>
        <end position="395"/>
    </location>
</feature>
<evidence type="ECO:0000259" key="4">
    <source>
        <dbReference type="Pfam" id="PF06030"/>
    </source>
</evidence>
<gene>
    <name evidence="5" type="ORF">ACFFIO_16350</name>
</gene>
<keyword evidence="2" id="KW-0812">Transmembrane</keyword>
<dbReference type="EMBL" id="JBHLWH010000047">
    <property type="protein sequence ID" value="MFC0250081.1"/>
    <property type="molecule type" value="Genomic_DNA"/>
</dbReference>
<dbReference type="Proteomes" id="UP001589766">
    <property type="component" value="Unassembled WGS sequence"/>
</dbReference>
<evidence type="ECO:0000256" key="2">
    <source>
        <dbReference type="SAM" id="Phobius"/>
    </source>
</evidence>
<feature type="compositionally biased region" description="Low complexity" evidence="1">
    <location>
        <begin position="361"/>
        <end position="374"/>
    </location>
</feature>
<evidence type="ECO:0000313" key="6">
    <source>
        <dbReference type="Proteomes" id="UP001589766"/>
    </source>
</evidence>
<dbReference type="InterPro" id="IPR010317">
    <property type="entry name" value="WxLIP_PGBD"/>
</dbReference>
<dbReference type="Pfam" id="PF06030">
    <property type="entry name" value="WxLIP_PGBD"/>
    <property type="match status" value="1"/>
</dbReference>
<protein>
    <submittedName>
        <fullName evidence="5">WxL protein peptidoglycan domain-containing protein</fullName>
    </submittedName>
</protein>
<keyword evidence="2" id="KW-0472">Membrane</keyword>
<keyword evidence="6" id="KW-1185">Reference proteome</keyword>
<feature type="region of interest" description="Disordered" evidence="1">
    <location>
        <begin position="38"/>
        <end position="78"/>
    </location>
</feature>
<proteinExistence type="predicted"/>
<sequence>MTLPAPTHSTRRHPLRARIARAFGAASAAAALTATLTGAAQPDMPSDESGVDSGRSTTGEEVVWSLTPTSGSDGEDAGGDRVSFRFEVDPGQSVEDAVELTNHTNREITYDLTASDGVVGSTGAFDMLPPSVESERTGTWIELVEDSVTVPAGESVEVPFTLTVPESATPGDHPGGIAASVSPEDAAGDQVSTVARVGARVHLRVAGEIKPVIGLTDLQLDYEQNWNPFAPGTLTARWTTENPGNVRLGSAQDLTVGGPFGWFAQTEPATEIRELLPGQVVELEMSTEAWPLFVDGAEVISTPSVVGEDEVEAELERTAVTGTTMALPIPQLILLALLVLLVWWLATRRRRRKAAFAAAVEKAAQKKATQQPAADTPTDEGDQTDQALEGSSEQASEPPRESVS</sequence>
<accession>A0ABV6F981</accession>
<feature type="chain" id="PRO_5047380623" evidence="3">
    <location>
        <begin position="40"/>
        <end position="404"/>
    </location>
</feature>
<feature type="signal peptide" evidence="3">
    <location>
        <begin position="1"/>
        <end position="39"/>
    </location>
</feature>
<evidence type="ECO:0000313" key="5">
    <source>
        <dbReference type="EMBL" id="MFC0250081.1"/>
    </source>
</evidence>
<keyword evidence="3" id="KW-0732">Signal</keyword>
<name>A0ABV6F981_9MICC</name>
<reference evidence="5 6" key="1">
    <citation type="submission" date="2024-09" db="EMBL/GenBank/DDBJ databases">
        <authorList>
            <person name="Sun Q."/>
            <person name="Mori K."/>
        </authorList>
    </citation>
    <scope>NUCLEOTIDE SEQUENCE [LARGE SCALE GENOMIC DNA]</scope>
    <source>
        <strain evidence="5 6">CCM 7609</strain>
    </source>
</reference>
<evidence type="ECO:0000256" key="3">
    <source>
        <dbReference type="SAM" id="SignalP"/>
    </source>
</evidence>
<feature type="transmembrane region" description="Helical" evidence="2">
    <location>
        <begin position="325"/>
        <end position="346"/>
    </location>
</feature>
<dbReference type="RefSeq" id="WP_378043498.1">
    <property type="nucleotide sequence ID" value="NZ_JBHLWH010000047.1"/>
</dbReference>
<feature type="domain" description="WxL Interacting Protein peptidoglycan binding" evidence="4">
    <location>
        <begin position="82"/>
        <end position="178"/>
    </location>
</feature>
<comment type="caution">
    <text evidence="5">The sequence shown here is derived from an EMBL/GenBank/DDBJ whole genome shotgun (WGS) entry which is preliminary data.</text>
</comment>
<feature type="region of interest" description="Disordered" evidence="1">
    <location>
        <begin position="361"/>
        <end position="404"/>
    </location>
</feature>
<evidence type="ECO:0000256" key="1">
    <source>
        <dbReference type="SAM" id="MobiDB-lite"/>
    </source>
</evidence>